<reference evidence="1" key="1">
    <citation type="submission" date="2020-05" db="EMBL/GenBank/DDBJ databases">
        <authorList>
            <person name="Chiriac C."/>
            <person name="Salcher M."/>
            <person name="Ghai R."/>
            <person name="Kavagutti S V."/>
        </authorList>
    </citation>
    <scope>NUCLEOTIDE SEQUENCE</scope>
</reference>
<sequence length="116" mass="13114">MPNYGYFLPLAETTFSAVRFLDITEKFELKFGQSAPKVDKEGVPQYVLTALVKFGDEKSQTEAFTLSLDDKSLHQLKSIPELTPIRLIGLKGGKWSREDSNQTNWSFQITGLEVLK</sequence>
<protein>
    <submittedName>
        <fullName evidence="1">Unannotated protein</fullName>
    </submittedName>
</protein>
<organism evidence="1">
    <name type="scientific">freshwater metagenome</name>
    <dbReference type="NCBI Taxonomy" id="449393"/>
    <lineage>
        <taxon>unclassified sequences</taxon>
        <taxon>metagenomes</taxon>
        <taxon>ecological metagenomes</taxon>
    </lineage>
</organism>
<accession>A0A6J6DKF6</accession>
<name>A0A6J6DKF6_9ZZZZ</name>
<proteinExistence type="predicted"/>
<evidence type="ECO:0000313" key="1">
    <source>
        <dbReference type="EMBL" id="CAB4563515.1"/>
    </source>
</evidence>
<dbReference type="EMBL" id="CAEZTO010000001">
    <property type="protein sequence ID" value="CAB4563515.1"/>
    <property type="molecule type" value="Genomic_DNA"/>
</dbReference>
<dbReference type="AlphaFoldDB" id="A0A6J6DKF6"/>
<gene>
    <name evidence="1" type="ORF">UFOPK1693_00205</name>
</gene>